<proteinExistence type="predicted"/>
<evidence type="ECO:0000313" key="2">
    <source>
        <dbReference type="Proteomes" id="UP000326702"/>
    </source>
</evidence>
<dbReference type="EMBL" id="CP045529">
    <property type="protein sequence ID" value="QFU98833.1"/>
    <property type="molecule type" value="Genomic_DNA"/>
</dbReference>
<accession>A0A5P9QBL5</accession>
<organism evidence="1 2">
    <name type="scientific">Luteimicrobium xylanilyticum</name>
    <dbReference type="NCBI Taxonomy" id="1133546"/>
    <lineage>
        <taxon>Bacteria</taxon>
        <taxon>Bacillati</taxon>
        <taxon>Actinomycetota</taxon>
        <taxon>Actinomycetes</taxon>
        <taxon>Micrococcales</taxon>
        <taxon>Luteimicrobium</taxon>
    </lineage>
</organism>
<dbReference type="OrthoDB" id="9790372at2"/>
<dbReference type="Proteomes" id="UP000326702">
    <property type="component" value="Chromosome"/>
</dbReference>
<protein>
    <recommendedName>
        <fullName evidence="3">Metal-binding protein</fullName>
    </recommendedName>
</protein>
<evidence type="ECO:0000313" key="1">
    <source>
        <dbReference type="EMBL" id="QFU98833.1"/>
    </source>
</evidence>
<sequence>MERHITLDPRSPFVLDTHELSRRPGSQREVDRTVAAPGDLGTVVTGIPAGDDLELHVRLEAVMEGVLVTGEVRGRAVGECVRCLDETVDDVDATFQELYVYPERAQAAEEAGDDEEDVHELEGDLIDIEPALRDAVVTALPFQPLCQPDCPGLCSECGARLADDPGHHHDVVDPRWSALKSMLGTDVVPDETKES</sequence>
<gene>
    <name evidence="1" type="ORF">KDY119_02353</name>
</gene>
<evidence type="ECO:0008006" key="3">
    <source>
        <dbReference type="Google" id="ProtNLM"/>
    </source>
</evidence>
<dbReference type="AlphaFoldDB" id="A0A5P9QBL5"/>
<dbReference type="RefSeq" id="WP_036949431.1">
    <property type="nucleotide sequence ID" value="NZ_BAABIH010000020.1"/>
</dbReference>
<dbReference type="InterPro" id="IPR003772">
    <property type="entry name" value="YceD"/>
</dbReference>
<dbReference type="KEGG" id="lxl:KDY119_02353"/>
<reference evidence="1 2" key="1">
    <citation type="submission" date="2019-10" db="EMBL/GenBank/DDBJ databases">
        <title>Genome sequence of Luteimicrobium xylanilyticum HY-24.</title>
        <authorList>
            <person name="Kim D.Y."/>
            <person name="Park H.-Y."/>
        </authorList>
    </citation>
    <scope>NUCLEOTIDE SEQUENCE [LARGE SCALE GENOMIC DNA]</scope>
    <source>
        <strain evidence="1 2">HY-24</strain>
    </source>
</reference>
<dbReference type="PANTHER" id="PTHR34374:SF1">
    <property type="entry name" value="LARGE RIBOSOMAL RNA SUBUNIT ACCUMULATION PROTEIN YCED HOMOLOG 1, CHLOROPLASTIC"/>
    <property type="match status" value="1"/>
</dbReference>
<name>A0A5P9QBL5_9MICO</name>
<keyword evidence="2" id="KW-1185">Reference proteome</keyword>
<dbReference type="PANTHER" id="PTHR34374">
    <property type="entry name" value="LARGE RIBOSOMAL RNA SUBUNIT ACCUMULATION PROTEIN YCED HOMOLOG 1, CHLOROPLASTIC"/>
    <property type="match status" value="1"/>
</dbReference>
<dbReference type="Pfam" id="PF02620">
    <property type="entry name" value="YceD"/>
    <property type="match status" value="1"/>
</dbReference>